<gene>
    <name evidence="5" type="ORF">H9701_10350</name>
</gene>
<dbReference type="AlphaFoldDB" id="A0A9D2P3E7"/>
<sequence length="142" mass="15905">MELEKKLVKLRKQSGMSQLEVAEELSVSRQAISRWEVGSAVPSSDNLRLLSKLYHVSLDYLMDDTAEEPEQMSAQGQKAPEKQQPSMGKLGGVFAFVLLVGAILLFLVYDQGKEKESRPIRELQEEEVTMAPEEPFPIVGIQ</sequence>
<evidence type="ECO:0000313" key="6">
    <source>
        <dbReference type="Proteomes" id="UP000823882"/>
    </source>
</evidence>
<dbReference type="Gene3D" id="1.10.260.40">
    <property type="entry name" value="lambda repressor-like DNA-binding domains"/>
    <property type="match status" value="1"/>
</dbReference>
<keyword evidence="1" id="KW-0238">DNA-binding</keyword>
<comment type="caution">
    <text evidence="5">The sequence shown here is derived from an EMBL/GenBank/DDBJ whole genome shotgun (WGS) entry which is preliminary data.</text>
</comment>
<evidence type="ECO:0000313" key="5">
    <source>
        <dbReference type="EMBL" id="HJC41934.1"/>
    </source>
</evidence>
<evidence type="ECO:0000256" key="3">
    <source>
        <dbReference type="SAM" id="Phobius"/>
    </source>
</evidence>
<keyword evidence="3" id="KW-1133">Transmembrane helix</keyword>
<keyword evidence="3" id="KW-0812">Transmembrane</keyword>
<dbReference type="SUPFAM" id="SSF47413">
    <property type="entry name" value="lambda repressor-like DNA-binding domains"/>
    <property type="match status" value="1"/>
</dbReference>
<reference evidence="5" key="2">
    <citation type="submission" date="2021-04" db="EMBL/GenBank/DDBJ databases">
        <authorList>
            <person name="Gilroy R."/>
        </authorList>
    </citation>
    <scope>NUCLEOTIDE SEQUENCE</scope>
    <source>
        <strain evidence="5">CHK186-1790</strain>
    </source>
</reference>
<dbReference type="GO" id="GO:0003677">
    <property type="term" value="F:DNA binding"/>
    <property type="evidence" value="ECO:0007669"/>
    <property type="project" value="UniProtKB-KW"/>
</dbReference>
<dbReference type="CDD" id="cd00093">
    <property type="entry name" value="HTH_XRE"/>
    <property type="match status" value="1"/>
</dbReference>
<dbReference type="EMBL" id="DWWJ01000192">
    <property type="protein sequence ID" value="HJC41934.1"/>
    <property type="molecule type" value="Genomic_DNA"/>
</dbReference>
<dbReference type="InterPro" id="IPR001387">
    <property type="entry name" value="Cro/C1-type_HTH"/>
</dbReference>
<evidence type="ECO:0000256" key="2">
    <source>
        <dbReference type="SAM" id="MobiDB-lite"/>
    </source>
</evidence>
<protein>
    <submittedName>
        <fullName evidence="5">Helix-turn-helix domain-containing protein</fullName>
    </submittedName>
</protein>
<feature type="transmembrane region" description="Helical" evidence="3">
    <location>
        <begin position="90"/>
        <end position="109"/>
    </location>
</feature>
<dbReference type="PANTHER" id="PTHR46558:SF13">
    <property type="entry name" value="HTH-TYPE TRANSCRIPTIONAL REGULATOR IMMR"/>
    <property type="match status" value="1"/>
</dbReference>
<proteinExistence type="predicted"/>
<keyword evidence="3" id="KW-0472">Membrane</keyword>
<dbReference type="SMART" id="SM00530">
    <property type="entry name" value="HTH_XRE"/>
    <property type="match status" value="1"/>
</dbReference>
<accession>A0A9D2P3E7</accession>
<dbReference type="PROSITE" id="PS50943">
    <property type="entry name" value="HTH_CROC1"/>
    <property type="match status" value="1"/>
</dbReference>
<evidence type="ECO:0000256" key="1">
    <source>
        <dbReference type="ARBA" id="ARBA00023125"/>
    </source>
</evidence>
<dbReference type="PANTHER" id="PTHR46558">
    <property type="entry name" value="TRACRIPTIONAL REGULATORY PROTEIN-RELATED-RELATED"/>
    <property type="match status" value="1"/>
</dbReference>
<organism evidence="5 6">
    <name type="scientific">Candidatus Intestinimonas pullistercoris</name>
    <dbReference type="NCBI Taxonomy" id="2838623"/>
    <lineage>
        <taxon>Bacteria</taxon>
        <taxon>Bacillati</taxon>
        <taxon>Bacillota</taxon>
        <taxon>Clostridia</taxon>
        <taxon>Eubacteriales</taxon>
        <taxon>Intestinimonas</taxon>
    </lineage>
</organism>
<name>A0A9D2P3E7_9FIRM</name>
<dbReference type="Pfam" id="PF01381">
    <property type="entry name" value="HTH_3"/>
    <property type="match status" value="1"/>
</dbReference>
<feature type="domain" description="HTH cro/C1-type" evidence="4">
    <location>
        <begin position="7"/>
        <end position="61"/>
    </location>
</feature>
<dbReference type="InterPro" id="IPR010982">
    <property type="entry name" value="Lambda_DNA-bd_dom_sf"/>
</dbReference>
<dbReference type="Proteomes" id="UP000823882">
    <property type="component" value="Unassembled WGS sequence"/>
</dbReference>
<feature type="region of interest" description="Disordered" evidence="2">
    <location>
        <begin position="65"/>
        <end position="85"/>
    </location>
</feature>
<reference evidence="5" key="1">
    <citation type="journal article" date="2021" name="PeerJ">
        <title>Extensive microbial diversity within the chicken gut microbiome revealed by metagenomics and culture.</title>
        <authorList>
            <person name="Gilroy R."/>
            <person name="Ravi A."/>
            <person name="Getino M."/>
            <person name="Pursley I."/>
            <person name="Horton D.L."/>
            <person name="Alikhan N.F."/>
            <person name="Baker D."/>
            <person name="Gharbi K."/>
            <person name="Hall N."/>
            <person name="Watson M."/>
            <person name="Adriaenssens E.M."/>
            <person name="Foster-Nyarko E."/>
            <person name="Jarju S."/>
            <person name="Secka A."/>
            <person name="Antonio M."/>
            <person name="Oren A."/>
            <person name="Chaudhuri R.R."/>
            <person name="La Ragione R."/>
            <person name="Hildebrand F."/>
            <person name="Pallen M.J."/>
        </authorList>
    </citation>
    <scope>NUCLEOTIDE SEQUENCE</scope>
    <source>
        <strain evidence="5">CHK186-1790</strain>
    </source>
</reference>
<evidence type="ECO:0000259" key="4">
    <source>
        <dbReference type="PROSITE" id="PS50943"/>
    </source>
</evidence>